<accession>A0A0F7FIN7</accession>
<dbReference type="STRING" id="1550241.MA03_04515"/>
<dbReference type="GeneID" id="25401468"/>
<sequence>MIITKEKLLSFTSKSGLYSVEESGGRLTLKFSSVILEEVLGEYSEITISGRVLGEKIDIDKVVILRPGYREEVDPGVLEGWLRYIEQTEKVTNKP</sequence>
<gene>
    <name evidence="1" type="ORF">MA03_04515</name>
</gene>
<dbReference type="HOGENOM" id="CLU_2519941_0_0_2"/>
<organism evidence="1 2">
    <name type="scientific">Infirmifilum uzonense</name>
    <dbReference type="NCBI Taxonomy" id="1550241"/>
    <lineage>
        <taxon>Archaea</taxon>
        <taxon>Thermoproteota</taxon>
        <taxon>Thermoprotei</taxon>
        <taxon>Thermofilales</taxon>
        <taxon>Thermofilaceae</taxon>
        <taxon>Infirmifilum</taxon>
    </lineage>
</organism>
<evidence type="ECO:0000313" key="1">
    <source>
        <dbReference type="EMBL" id="AKG38688.1"/>
    </source>
</evidence>
<proteinExistence type="predicted"/>
<dbReference type="OrthoDB" id="31087at2157"/>
<name>A0A0F7FIN7_9CREN</name>
<protein>
    <submittedName>
        <fullName evidence="1">Uncharacterized protein</fullName>
    </submittedName>
</protein>
<dbReference type="RefSeq" id="WP_052884134.1">
    <property type="nucleotide sequence ID" value="NZ_CP009961.1"/>
</dbReference>
<reference evidence="1 2" key="1">
    <citation type="journal article" date="2015" name="Stand. Genomic Sci.">
        <title>Complete genome sequence of and proposal of Thermofilum uzonense sp. nov. a novel hyperthermophilic crenarchaeon and emended description of the genus Thermofilum.</title>
        <authorList>
            <person name="Toshchakov S.V."/>
            <person name="Korzhenkov A.A."/>
            <person name="Samarov N.I."/>
            <person name="Mazunin I.O."/>
            <person name="Mozhey O.I."/>
            <person name="Shmyr I.S."/>
            <person name="Derbikova K.S."/>
            <person name="Taranov E.A."/>
            <person name="Dominova I.N."/>
            <person name="Bonch-Osmolovskaya E.A."/>
            <person name="Patrushev M.V."/>
            <person name="Podosokorskaya O.A."/>
            <person name="Kublanov I.V."/>
        </authorList>
    </citation>
    <scope>NUCLEOTIDE SEQUENCE [LARGE SCALE GENOMIC DNA]</scope>
    <source>
        <strain evidence="1 2">1807-2</strain>
    </source>
</reference>
<evidence type="ECO:0000313" key="2">
    <source>
        <dbReference type="Proteomes" id="UP000067434"/>
    </source>
</evidence>
<dbReference type="KEGG" id="thf:MA03_04515"/>
<dbReference type="AlphaFoldDB" id="A0A0F7FIN7"/>
<keyword evidence="2" id="KW-1185">Reference proteome</keyword>
<dbReference type="EMBL" id="CP009961">
    <property type="protein sequence ID" value="AKG38688.1"/>
    <property type="molecule type" value="Genomic_DNA"/>
</dbReference>
<dbReference type="PATRIC" id="fig|1550241.5.peg.957"/>
<dbReference type="Proteomes" id="UP000067434">
    <property type="component" value="Chromosome"/>
</dbReference>